<dbReference type="AlphaFoldDB" id="A0A0C5J6K5"/>
<dbReference type="GeneID" id="93834325"/>
<feature type="region of interest" description="Disordered" evidence="1">
    <location>
        <begin position="20"/>
        <end position="39"/>
    </location>
</feature>
<evidence type="ECO:0000313" key="3">
    <source>
        <dbReference type="Proteomes" id="UP000061603"/>
    </source>
</evidence>
<name>A0A0C5J6K5_9PROT</name>
<organism evidence="2 3">
    <name type="scientific">Rugosibacter aromaticivorans</name>
    <dbReference type="NCBI Taxonomy" id="1565605"/>
    <lineage>
        <taxon>Bacteria</taxon>
        <taxon>Pseudomonadati</taxon>
        <taxon>Pseudomonadota</taxon>
        <taxon>Betaproteobacteria</taxon>
        <taxon>Nitrosomonadales</taxon>
        <taxon>Sterolibacteriaceae</taxon>
        <taxon>Rugosibacter</taxon>
    </lineage>
</organism>
<protein>
    <submittedName>
        <fullName evidence="2">Membrane protein</fullName>
    </submittedName>
</protein>
<accession>A0A0C5J6K5</accession>
<sequence>MWYLVVIVVAALVSVALAPKPPEPKPASLSDVDAPTAEEGRPIPVVFGTVLLRGSNVVWYGDLEADPIKKKGGKK</sequence>
<keyword evidence="3" id="KW-1185">Reference proteome</keyword>
<dbReference type="KEGG" id="rbu:PG1C_00610"/>
<dbReference type="STRING" id="1565605.PG1C_00610"/>
<evidence type="ECO:0000313" key="2">
    <source>
        <dbReference type="EMBL" id="AJP47353.1"/>
    </source>
</evidence>
<reference evidence="2 3" key="1">
    <citation type="journal article" date="2015" name="Genome Announc.">
        <title>Complete Genome Sequence of a Novel Bacterium within the Family Rhodocyclaceae That Degrades Polycyclic Aromatic Hydrocarbons.</title>
        <authorList>
            <person name="Singleton D.R."/>
            <person name="Dickey A.N."/>
            <person name="Scholl E.H."/>
            <person name="Wright F.A."/>
            <person name="Aitken M.D."/>
        </authorList>
    </citation>
    <scope>NUCLEOTIDE SEQUENCE [LARGE SCALE GENOMIC DNA]</scope>
    <source>
        <strain evidence="3">PG1-Ca6</strain>
    </source>
</reference>
<dbReference type="RefSeq" id="WP_009521704.1">
    <property type="nucleotide sequence ID" value="NZ_CP010554.1"/>
</dbReference>
<dbReference type="PATRIC" id="fig|1565605.3.peg.129"/>
<dbReference type="HOGENOM" id="CLU_199054_0_0_4"/>
<dbReference type="Proteomes" id="UP000061603">
    <property type="component" value="Chromosome"/>
</dbReference>
<evidence type="ECO:0000256" key="1">
    <source>
        <dbReference type="SAM" id="MobiDB-lite"/>
    </source>
</evidence>
<dbReference type="EMBL" id="CP010554">
    <property type="protein sequence ID" value="AJP47353.1"/>
    <property type="molecule type" value="Genomic_DNA"/>
</dbReference>
<gene>
    <name evidence="2" type="ORF">PG1C_00610</name>
</gene>
<proteinExistence type="predicted"/>